<dbReference type="SUPFAM" id="SSF49764">
    <property type="entry name" value="HSP20-like chaperones"/>
    <property type="match status" value="1"/>
</dbReference>
<proteinExistence type="inferred from homology"/>
<dbReference type="FunFam" id="2.60.40.790:FF:000001">
    <property type="entry name" value="Nuclear migration protein nudC"/>
    <property type="match status" value="1"/>
</dbReference>
<keyword evidence="4" id="KW-0963">Cytoplasm</keyword>
<dbReference type="GO" id="GO:0005737">
    <property type="term" value="C:cytoplasm"/>
    <property type="evidence" value="ECO:0007669"/>
    <property type="project" value="UniProtKB-SubCell"/>
</dbReference>
<feature type="region of interest" description="Disordered" evidence="7">
    <location>
        <begin position="151"/>
        <end position="194"/>
    </location>
</feature>
<dbReference type="InterPro" id="IPR008978">
    <property type="entry name" value="HSP20-like_chaperone"/>
</dbReference>
<dbReference type="PANTHER" id="PTHR12356:SF3">
    <property type="entry name" value="NUCLEAR MIGRATION PROTEIN NUDC"/>
    <property type="match status" value="1"/>
</dbReference>
<dbReference type="Pfam" id="PF04969">
    <property type="entry name" value="CS"/>
    <property type="match status" value="1"/>
</dbReference>
<reference evidence="10" key="1">
    <citation type="submission" date="2016-11" db="UniProtKB">
        <authorList>
            <consortium name="WormBaseParasite"/>
        </authorList>
    </citation>
    <scope>IDENTIFICATION</scope>
</reference>
<keyword evidence="5" id="KW-0597">Phosphoprotein</keyword>
<comment type="similarity">
    <text evidence="2">Belongs to the nudC family.</text>
</comment>
<sequence>MFSSRFSQQPNVDIYFPTLEFTFLDKIMHNISEMPDYERFDSVFLSLAQQLRGGVPEMLDVIFEFLSRKTDFYSGAGVDQARTLLLEKFDKHGGKAMKEAEEAKKRKEEQEKKLAERRAAQKAKEEEEFRNSAAQVVELTDEEAAAFEREQLAKKKKEAAEEESPSSSEPPVEKKDGEEEESNLMKPNSGNGADLAKYQWTQTLQEVEVRVPINAGFAIKARDVVVKIEKTHVSVGLKNQPPILHGKLPAAIKVENCNWVIENGKAIVLTLEKINDMEWWNRLMDSDPAINTKEVKPENSKLSDLDGETRAMVEKMMYDQRQKEMGLPTSDEKKKHDMLQQFMKQHPEMDFSNAKIG</sequence>
<organism evidence="9 10">
    <name type="scientific">Caenorhabditis tropicalis</name>
    <dbReference type="NCBI Taxonomy" id="1561998"/>
    <lineage>
        <taxon>Eukaryota</taxon>
        <taxon>Metazoa</taxon>
        <taxon>Ecdysozoa</taxon>
        <taxon>Nematoda</taxon>
        <taxon>Chromadorea</taxon>
        <taxon>Rhabditida</taxon>
        <taxon>Rhabditina</taxon>
        <taxon>Rhabditomorpha</taxon>
        <taxon>Rhabditoidea</taxon>
        <taxon>Rhabditidae</taxon>
        <taxon>Peloderinae</taxon>
        <taxon>Caenorhabditis</taxon>
    </lineage>
</organism>
<evidence type="ECO:0000256" key="7">
    <source>
        <dbReference type="SAM" id="MobiDB-lite"/>
    </source>
</evidence>
<dbReference type="CDD" id="cd06492">
    <property type="entry name" value="p23_mNUDC_like"/>
    <property type="match status" value="1"/>
</dbReference>
<dbReference type="PROSITE" id="PS51203">
    <property type="entry name" value="CS"/>
    <property type="match status" value="1"/>
</dbReference>
<evidence type="ECO:0000313" key="10">
    <source>
        <dbReference type="WBParaSite" id="Csp11.Scaffold629.g14564.t1"/>
    </source>
</evidence>
<evidence type="ECO:0000256" key="4">
    <source>
        <dbReference type="ARBA" id="ARBA00022490"/>
    </source>
</evidence>
<dbReference type="Pfam" id="PF14050">
    <property type="entry name" value="Nudc_N"/>
    <property type="match status" value="1"/>
</dbReference>
<dbReference type="GO" id="GO:0051082">
    <property type="term" value="F:unfolded protein binding"/>
    <property type="evidence" value="ECO:0007669"/>
    <property type="project" value="TreeGrafter"/>
</dbReference>
<dbReference type="WBParaSite" id="Csp11.Scaffold629.g14564.t1">
    <property type="protein sequence ID" value="Csp11.Scaffold629.g14564.t1"/>
    <property type="gene ID" value="Csp11.Scaffold629.g14564"/>
</dbReference>
<dbReference type="STRING" id="1561998.A0A1I7U3T4"/>
<dbReference type="Gene3D" id="2.60.40.790">
    <property type="match status" value="1"/>
</dbReference>
<comment type="subcellular location">
    <subcellularLocation>
        <location evidence="1">Cytoplasm</location>
    </subcellularLocation>
</comment>
<feature type="domain" description="CS" evidence="8">
    <location>
        <begin position="193"/>
        <end position="284"/>
    </location>
</feature>
<dbReference type="GO" id="GO:0006457">
    <property type="term" value="P:protein folding"/>
    <property type="evidence" value="ECO:0007669"/>
    <property type="project" value="TreeGrafter"/>
</dbReference>
<evidence type="ECO:0000256" key="2">
    <source>
        <dbReference type="ARBA" id="ARBA00010513"/>
    </source>
</evidence>
<evidence type="ECO:0000256" key="3">
    <source>
        <dbReference type="ARBA" id="ARBA00017641"/>
    </source>
</evidence>
<name>A0A1I7U3T4_9PELO</name>
<dbReference type="InterPro" id="IPR007052">
    <property type="entry name" value="CS_dom"/>
</dbReference>
<dbReference type="PANTHER" id="PTHR12356">
    <property type="entry name" value="NUCLEAR MOVEMENT PROTEIN NUDC"/>
    <property type="match status" value="1"/>
</dbReference>
<accession>A0A1I7U3T4</accession>
<dbReference type="Proteomes" id="UP000095282">
    <property type="component" value="Unplaced"/>
</dbReference>
<dbReference type="AlphaFoldDB" id="A0A1I7U3T4"/>
<keyword evidence="9" id="KW-1185">Reference proteome</keyword>
<evidence type="ECO:0000256" key="6">
    <source>
        <dbReference type="ARBA" id="ARBA00030427"/>
    </source>
</evidence>
<evidence type="ECO:0000256" key="1">
    <source>
        <dbReference type="ARBA" id="ARBA00004496"/>
    </source>
</evidence>
<evidence type="ECO:0000259" key="8">
    <source>
        <dbReference type="PROSITE" id="PS51203"/>
    </source>
</evidence>
<protein>
    <recommendedName>
        <fullName evidence="3">Nuclear migration protein nudC</fullName>
    </recommendedName>
    <alternativeName>
        <fullName evidence="6">Nuclear distribution protein C homolog</fullName>
    </alternativeName>
</protein>
<dbReference type="InterPro" id="IPR037898">
    <property type="entry name" value="NudC_fam"/>
</dbReference>
<feature type="region of interest" description="Disordered" evidence="7">
    <location>
        <begin position="97"/>
        <end position="135"/>
    </location>
</feature>
<dbReference type="InterPro" id="IPR025934">
    <property type="entry name" value="NudC_N_dom"/>
</dbReference>
<evidence type="ECO:0000256" key="5">
    <source>
        <dbReference type="ARBA" id="ARBA00022553"/>
    </source>
</evidence>
<evidence type="ECO:0000313" key="9">
    <source>
        <dbReference type="Proteomes" id="UP000095282"/>
    </source>
</evidence>
<feature type="compositionally biased region" description="Basic and acidic residues" evidence="7">
    <location>
        <begin position="97"/>
        <end position="130"/>
    </location>
</feature>